<dbReference type="EMBL" id="VRLW01000001">
    <property type="protein sequence ID" value="KAA1261182.1"/>
    <property type="molecule type" value="Genomic_DNA"/>
</dbReference>
<proteinExistence type="predicted"/>
<evidence type="ECO:0000259" key="3">
    <source>
        <dbReference type="Pfam" id="PF06724"/>
    </source>
</evidence>
<feature type="region of interest" description="Disordered" evidence="1">
    <location>
        <begin position="1"/>
        <end position="21"/>
    </location>
</feature>
<feature type="domain" description="DUF1206" evidence="3">
    <location>
        <begin position="214"/>
        <end position="284"/>
    </location>
</feature>
<dbReference type="Proteomes" id="UP000322699">
    <property type="component" value="Unassembled WGS sequence"/>
</dbReference>
<evidence type="ECO:0000256" key="2">
    <source>
        <dbReference type="SAM" id="Phobius"/>
    </source>
</evidence>
<feature type="transmembrane region" description="Helical" evidence="2">
    <location>
        <begin position="83"/>
        <end position="101"/>
    </location>
</feature>
<dbReference type="InterPro" id="IPR009597">
    <property type="entry name" value="DUF1206"/>
</dbReference>
<sequence>MSITQPTTRRDSHSRSWHGFETRSMPEVPSWIETLGRFGHAAKGVVYFVIGLLAFKLAVGAGGEISGSRDAIREIGQQPFGKFLLGLMAIGLLGYTAWRWVQAGKDTEGAGHDAKGICKRTGYAISGFAYLSLGIFAGSLALGLGGSSESGNSTTSSLLESSWGRVLLGIAGAVTIGVAIFFVYKAFKAKFMSNYAIAEMSEKARKAALNVGRIGLSTRGVAFAIIGGFILVSAIRGTADGEIAGMSDALAAIASQTYGKVLIGLTGFGLMCYAVHMFLMARYRKFNVASS</sequence>
<feature type="transmembrane region" description="Helical" evidence="2">
    <location>
        <begin position="162"/>
        <end position="184"/>
    </location>
</feature>
<dbReference type="Pfam" id="PF06724">
    <property type="entry name" value="DUF1206"/>
    <property type="match status" value="3"/>
</dbReference>
<feature type="transmembrane region" description="Helical" evidence="2">
    <location>
        <begin position="259"/>
        <end position="281"/>
    </location>
</feature>
<keyword evidence="2" id="KW-0812">Transmembrane</keyword>
<feature type="domain" description="DUF1206" evidence="3">
    <location>
        <begin position="122"/>
        <end position="188"/>
    </location>
</feature>
<accession>A0A5B1CLG2</accession>
<feature type="domain" description="DUF1206" evidence="3">
    <location>
        <begin position="38"/>
        <end position="104"/>
    </location>
</feature>
<name>A0A5B1CLG2_9BACT</name>
<dbReference type="OrthoDB" id="5702018at2"/>
<feature type="transmembrane region" description="Helical" evidence="2">
    <location>
        <begin position="122"/>
        <end position="142"/>
    </location>
</feature>
<evidence type="ECO:0000256" key="1">
    <source>
        <dbReference type="SAM" id="MobiDB-lite"/>
    </source>
</evidence>
<feature type="compositionally biased region" description="Basic and acidic residues" evidence="1">
    <location>
        <begin position="8"/>
        <end position="21"/>
    </location>
</feature>
<keyword evidence="2" id="KW-1133">Transmembrane helix</keyword>
<organism evidence="4 5">
    <name type="scientific">Rubripirellula obstinata</name>
    <dbReference type="NCBI Taxonomy" id="406547"/>
    <lineage>
        <taxon>Bacteria</taxon>
        <taxon>Pseudomonadati</taxon>
        <taxon>Planctomycetota</taxon>
        <taxon>Planctomycetia</taxon>
        <taxon>Pirellulales</taxon>
        <taxon>Pirellulaceae</taxon>
        <taxon>Rubripirellula</taxon>
    </lineage>
</organism>
<dbReference type="AlphaFoldDB" id="A0A5B1CLG2"/>
<keyword evidence="5" id="KW-1185">Reference proteome</keyword>
<keyword evidence="2" id="KW-0472">Membrane</keyword>
<gene>
    <name evidence="4" type="ORF">LF1_37270</name>
</gene>
<dbReference type="RefSeq" id="WP_084422392.1">
    <property type="nucleotide sequence ID" value="NZ_LWSK01000013.1"/>
</dbReference>
<evidence type="ECO:0000313" key="5">
    <source>
        <dbReference type="Proteomes" id="UP000322699"/>
    </source>
</evidence>
<evidence type="ECO:0000313" key="4">
    <source>
        <dbReference type="EMBL" id="KAA1261182.1"/>
    </source>
</evidence>
<protein>
    <recommendedName>
        <fullName evidence="3">DUF1206 domain-containing protein</fullName>
    </recommendedName>
</protein>
<feature type="transmembrane region" description="Helical" evidence="2">
    <location>
        <begin position="220"/>
        <end position="239"/>
    </location>
</feature>
<feature type="transmembrane region" description="Helical" evidence="2">
    <location>
        <begin position="45"/>
        <end position="63"/>
    </location>
</feature>
<comment type="caution">
    <text evidence="4">The sequence shown here is derived from an EMBL/GenBank/DDBJ whole genome shotgun (WGS) entry which is preliminary data.</text>
</comment>
<reference evidence="4 5" key="1">
    <citation type="submission" date="2019-08" db="EMBL/GenBank/DDBJ databases">
        <title>Deep-cultivation of Planctomycetes and their phenomic and genomic characterization uncovers novel biology.</title>
        <authorList>
            <person name="Wiegand S."/>
            <person name="Jogler M."/>
            <person name="Boedeker C."/>
            <person name="Pinto D."/>
            <person name="Vollmers J."/>
            <person name="Rivas-Marin E."/>
            <person name="Kohn T."/>
            <person name="Peeters S.H."/>
            <person name="Heuer A."/>
            <person name="Rast P."/>
            <person name="Oberbeckmann S."/>
            <person name="Bunk B."/>
            <person name="Jeske O."/>
            <person name="Meyerdierks A."/>
            <person name="Storesund J.E."/>
            <person name="Kallscheuer N."/>
            <person name="Luecker S."/>
            <person name="Lage O.M."/>
            <person name="Pohl T."/>
            <person name="Merkel B.J."/>
            <person name="Hornburger P."/>
            <person name="Mueller R.-W."/>
            <person name="Bruemmer F."/>
            <person name="Labrenz M."/>
            <person name="Spormann A.M."/>
            <person name="Op Den Camp H."/>
            <person name="Overmann J."/>
            <person name="Amann R."/>
            <person name="Jetten M.S.M."/>
            <person name="Mascher T."/>
            <person name="Medema M.H."/>
            <person name="Devos D.P."/>
            <person name="Kaster A.-K."/>
            <person name="Ovreas L."/>
            <person name="Rohde M."/>
            <person name="Galperin M.Y."/>
            <person name="Jogler C."/>
        </authorList>
    </citation>
    <scope>NUCLEOTIDE SEQUENCE [LARGE SCALE GENOMIC DNA]</scope>
    <source>
        <strain evidence="4 5">LF1</strain>
    </source>
</reference>